<dbReference type="EMBL" id="JAULSV010000005">
    <property type="protein sequence ID" value="KAK0643930.1"/>
    <property type="molecule type" value="Genomic_DNA"/>
</dbReference>
<accession>A0AA39Y1Y6</accession>
<protein>
    <submittedName>
        <fullName evidence="2">Uncharacterized protein</fullName>
    </submittedName>
</protein>
<dbReference type="Proteomes" id="UP001174936">
    <property type="component" value="Unassembled WGS sequence"/>
</dbReference>
<sequence length="343" mass="38107">MESCTTASSIFTADWDPAFCAGWVRPATIDEELVKKSRLLEQRHQDREYILAIMAHQRALKNKQIEKEDGKSAWLSILVKFQPAPAETAKPAEVQVVELAAQDKMTEKPEPGTEEKMTTDIQPQAVKPASEEGGVDSETPTTEEKVVEDAKPFTEAKEIEAKQAQESESKATGDETVTVEKMTEEDITKDEAIENDIMEKTMSEGADVITHEEVIVAKEAEELGFKAIEEENIMAKVPEEAFMEESPIEELEVVSKESFEETMMEETMSEEAELVLKEEVIEEATPTTETKAVEDQISEGELAIETSEITAAVATPEDIDARGDEFVVVDIQDEDGDWEDLGL</sequence>
<feature type="compositionally biased region" description="Basic and acidic residues" evidence="1">
    <location>
        <begin position="104"/>
        <end position="118"/>
    </location>
</feature>
<evidence type="ECO:0000256" key="1">
    <source>
        <dbReference type="SAM" id="MobiDB-lite"/>
    </source>
</evidence>
<evidence type="ECO:0000313" key="3">
    <source>
        <dbReference type="Proteomes" id="UP001174936"/>
    </source>
</evidence>
<gene>
    <name evidence="2" type="ORF">B0T16DRAFT_513251</name>
</gene>
<name>A0AA39Y1Y6_9PEZI</name>
<proteinExistence type="predicted"/>
<reference evidence="2" key="1">
    <citation type="submission" date="2023-06" db="EMBL/GenBank/DDBJ databases">
        <title>Genome-scale phylogeny and comparative genomics of the fungal order Sordariales.</title>
        <authorList>
            <consortium name="Lawrence Berkeley National Laboratory"/>
            <person name="Hensen N."/>
            <person name="Bonometti L."/>
            <person name="Westerberg I."/>
            <person name="Brannstrom I.O."/>
            <person name="Guillou S."/>
            <person name="Cros-Aarteil S."/>
            <person name="Calhoun S."/>
            <person name="Haridas S."/>
            <person name="Kuo A."/>
            <person name="Mondo S."/>
            <person name="Pangilinan J."/>
            <person name="Riley R."/>
            <person name="Labutti K."/>
            <person name="Andreopoulos B."/>
            <person name="Lipzen A."/>
            <person name="Chen C."/>
            <person name="Yanf M."/>
            <person name="Daum C."/>
            <person name="Ng V."/>
            <person name="Clum A."/>
            <person name="Steindorff A."/>
            <person name="Ohm R."/>
            <person name="Martin F."/>
            <person name="Silar P."/>
            <person name="Natvig D."/>
            <person name="Lalanne C."/>
            <person name="Gautier V."/>
            <person name="Ament-Velasquez S.L."/>
            <person name="Kruys A."/>
            <person name="Hutchinson M.I."/>
            <person name="Powell A.J."/>
            <person name="Barry K."/>
            <person name="Miller A.N."/>
            <person name="Grigoriev I.V."/>
            <person name="Debuchy R."/>
            <person name="Gladieux P."/>
            <person name="Thoren M.H."/>
            <person name="Johannesson H."/>
        </authorList>
    </citation>
    <scope>NUCLEOTIDE SEQUENCE</scope>
    <source>
        <strain evidence="2">SMH2532-1</strain>
    </source>
</reference>
<evidence type="ECO:0000313" key="2">
    <source>
        <dbReference type="EMBL" id="KAK0643930.1"/>
    </source>
</evidence>
<dbReference type="AlphaFoldDB" id="A0AA39Y1Y6"/>
<keyword evidence="3" id="KW-1185">Reference proteome</keyword>
<feature type="region of interest" description="Disordered" evidence="1">
    <location>
        <begin position="104"/>
        <end position="150"/>
    </location>
</feature>
<organism evidence="2 3">
    <name type="scientific">Cercophora newfieldiana</name>
    <dbReference type="NCBI Taxonomy" id="92897"/>
    <lineage>
        <taxon>Eukaryota</taxon>
        <taxon>Fungi</taxon>
        <taxon>Dikarya</taxon>
        <taxon>Ascomycota</taxon>
        <taxon>Pezizomycotina</taxon>
        <taxon>Sordariomycetes</taxon>
        <taxon>Sordariomycetidae</taxon>
        <taxon>Sordariales</taxon>
        <taxon>Lasiosphaeriaceae</taxon>
        <taxon>Cercophora</taxon>
    </lineage>
</organism>
<comment type="caution">
    <text evidence="2">The sequence shown here is derived from an EMBL/GenBank/DDBJ whole genome shotgun (WGS) entry which is preliminary data.</text>
</comment>